<reference evidence="1 2" key="1">
    <citation type="submission" date="2018-01" db="EMBL/GenBank/DDBJ databases">
        <title>Whole genome sequencing of Histamine producing bacteria.</title>
        <authorList>
            <person name="Butler K."/>
        </authorList>
    </citation>
    <scope>NUCLEOTIDE SEQUENCE [LARGE SCALE GENOMIC DNA]</scope>
    <source>
        <strain evidence="1 2">DSM 24669</strain>
    </source>
</reference>
<proteinExistence type="predicted"/>
<dbReference type="AlphaFoldDB" id="A0A2T3PBQ0"/>
<comment type="caution">
    <text evidence="1">The sequence shown here is derived from an EMBL/GenBank/DDBJ whole genome shotgun (WGS) entry which is preliminary data.</text>
</comment>
<keyword evidence="2" id="KW-1185">Reference proteome</keyword>
<dbReference type="RefSeq" id="WP_048898627.1">
    <property type="nucleotide sequence ID" value="NZ_AP024852.1"/>
</dbReference>
<evidence type="ECO:0000313" key="1">
    <source>
        <dbReference type="EMBL" id="PSW26597.1"/>
    </source>
</evidence>
<accession>A0A2T3PBQ0</accession>
<organism evidence="1 2">
    <name type="scientific">Photobacterium swingsii</name>
    <dbReference type="NCBI Taxonomy" id="680026"/>
    <lineage>
        <taxon>Bacteria</taxon>
        <taxon>Pseudomonadati</taxon>
        <taxon>Pseudomonadota</taxon>
        <taxon>Gammaproteobacteria</taxon>
        <taxon>Vibrionales</taxon>
        <taxon>Vibrionaceae</taxon>
        <taxon>Photobacterium</taxon>
    </lineage>
</organism>
<dbReference type="OrthoDB" id="5828408at2"/>
<dbReference type="EMBL" id="PYLZ01000001">
    <property type="protein sequence ID" value="PSW26597.1"/>
    <property type="molecule type" value="Genomic_DNA"/>
</dbReference>
<name>A0A2T3PBQ0_9GAMM</name>
<protein>
    <submittedName>
        <fullName evidence="1">Uncharacterized protein</fullName>
    </submittedName>
</protein>
<dbReference type="Proteomes" id="UP000240481">
    <property type="component" value="Unassembled WGS sequence"/>
</dbReference>
<gene>
    <name evidence="1" type="ORF">C9I94_01015</name>
</gene>
<evidence type="ECO:0000313" key="2">
    <source>
        <dbReference type="Proteomes" id="UP000240481"/>
    </source>
</evidence>
<sequence length="285" mass="31960">MNPVHINKTLMAIVPSDRQVNTDKVQLNTKVIDTSQPVTTKVVQQTTQSQLHQLLTNLPALQRFVALLSSLNGTLTAPQNLTQQIFSQLLLPKNQAAMIPWLQQGAGQSAIKVLLQQLSTPNSTLNLWLSDLSTHEQNEFKALLRLAAEQRLALSPQPDTDILNVLQLHLTQAQGREIKLHVWRENTKRKHKENEKEDTWHINLTLPIGKSESLITKAVWKNEQLNLLFSSTSPQLLQRTELLAPHLTHRMQSLGIATSNITFKQTSKAYDSGESATYTGLIAKI</sequence>